<evidence type="ECO:0000256" key="6">
    <source>
        <dbReference type="ARBA" id="ARBA00022946"/>
    </source>
</evidence>
<dbReference type="PANTHER" id="PTHR47377">
    <property type="entry name" value="RHODANESE-LIKE DOMAIN-CONTAINING PROTEIN 4, CHLOROPLASTIC"/>
    <property type="match status" value="1"/>
</dbReference>
<feature type="compositionally biased region" description="Pro residues" evidence="9">
    <location>
        <begin position="417"/>
        <end position="443"/>
    </location>
</feature>
<dbReference type="AlphaFoldDB" id="A0A834XHR4"/>
<keyword evidence="11" id="KW-1185">Reference proteome</keyword>
<gene>
    <name evidence="10" type="ORF">G2W53_001036</name>
</gene>
<keyword evidence="6" id="KW-0809">Transit peptide</keyword>
<evidence type="ECO:0000313" key="11">
    <source>
        <dbReference type="Proteomes" id="UP000634136"/>
    </source>
</evidence>
<evidence type="ECO:0000256" key="9">
    <source>
        <dbReference type="SAM" id="MobiDB-lite"/>
    </source>
</evidence>
<keyword evidence="3" id="KW-0150">Chloroplast</keyword>
<dbReference type="Proteomes" id="UP000634136">
    <property type="component" value="Unassembled WGS sequence"/>
</dbReference>
<keyword evidence="5" id="KW-0812">Transmembrane</keyword>
<feature type="compositionally biased region" description="Polar residues" evidence="9">
    <location>
        <begin position="384"/>
        <end position="394"/>
    </location>
</feature>
<dbReference type="GO" id="GO:0009535">
    <property type="term" value="C:chloroplast thylakoid membrane"/>
    <property type="evidence" value="ECO:0007669"/>
    <property type="project" value="UniProtKB-ARBA"/>
</dbReference>
<keyword evidence="8" id="KW-0472">Membrane</keyword>
<organism evidence="10 11">
    <name type="scientific">Senna tora</name>
    <dbReference type="NCBI Taxonomy" id="362788"/>
    <lineage>
        <taxon>Eukaryota</taxon>
        <taxon>Viridiplantae</taxon>
        <taxon>Streptophyta</taxon>
        <taxon>Embryophyta</taxon>
        <taxon>Tracheophyta</taxon>
        <taxon>Spermatophyta</taxon>
        <taxon>Magnoliopsida</taxon>
        <taxon>eudicotyledons</taxon>
        <taxon>Gunneridae</taxon>
        <taxon>Pentapetalae</taxon>
        <taxon>rosids</taxon>
        <taxon>fabids</taxon>
        <taxon>Fabales</taxon>
        <taxon>Fabaceae</taxon>
        <taxon>Caesalpinioideae</taxon>
        <taxon>Cassia clade</taxon>
        <taxon>Senna</taxon>
    </lineage>
</organism>
<keyword evidence="7" id="KW-1133">Transmembrane helix</keyword>
<dbReference type="InterPro" id="IPR036873">
    <property type="entry name" value="Rhodanese-like_dom_sf"/>
</dbReference>
<name>A0A834XHR4_9FABA</name>
<evidence type="ECO:0000256" key="1">
    <source>
        <dbReference type="ARBA" id="ARBA00004229"/>
    </source>
</evidence>
<reference evidence="10" key="1">
    <citation type="submission" date="2020-09" db="EMBL/GenBank/DDBJ databases">
        <title>Genome-Enabled Discovery of Anthraquinone Biosynthesis in Senna tora.</title>
        <authorList>
            <person name="Kang S.-H."/>
            <person name="Pandey R.P."/>
            <person name="Lee C.-M."/>
            <person name="Sim J.-S."/>
            <person name="Jeong J.-T."/>
            <person name="Choi B.-S."/>
            <person name="Jung M."/>
            <person name="Ginzburg D."/>
            <person name="Zhao K."/>
            <person name="Won S.Y."/>
            <person name="Oh T.-J."/>
            <person name="Yu Y."/>
            <person name="Kim N.-H."/>
            <person name="Lee O.R."/>
            <person name="Lee T.-H."/>
            <person name="Bashyal P."/>
            <person name="Kim T.-S."/>
            <person name="Lee W.-H."/>
            <person name="Kawkins C."/>
            <person name="Kim C.-K."/>
            <person name="Kim J.S."/>
            <person name="Ahn B.O."/>
            <person name="Rhee S.Y."/>
            <person name="Sohng J.K."/>
        </authorList>
    </citation>
    <scope>NUCLEOTIDE SEQUENCE</scope>
    <source>
        <tissue evidence="10">Leaf</tissue>
    </source>
</reference>
<evidence type="ECO:0000256" key="7">
    <source>
        <dbReference type="ARBA" id="ARBA00022989"/>
    </source>
</evidence>
<comment type="caution">
    <text evidence="10">The sequence shown here is derived from an EMBL/GenBank/DDBJ whole genome shotgun (WGS) entry which is preliminary data.</text>
</comment>
<keyword evidence="4" id="KW-0934">Plastid</keyword>
<dbReference type="InterPro" id="IPR044240">
    <property type="entry name" value="STR4-like"/>
</dbReference>
<dbReference type="OrthoDB" id="1927399at2759"/>
<evidence type="ECO:0000256" key="2">
    <source>
        <dbReference type="ARBA" id="ARBA00004370"/>
    </source>
</evidence>
<evidence type="ECO:0000256" key="5">
    <source>
        <dbReference type="ARBA" id="ARBA00022692"/>
    </source>
</evidence>
<evidence type="ECO:0000313" key="10">
    <source>
        <dbReference type="EMBL" id="KAF7844131.1"/>
    </source>
</evidence>
<evidence type="ECO:0000256" key="3">
    <source>
        <dbReference type="ARBA" id="ARBA00022528"/>
    </source>
</evidence>
<protein>
    <submittedName>
        <fullName evidence="10">Rhodanese-like domain-containing protein 4, chloroplastic</fullName>
    </submittedName>
</protein>
<feature type="region of interest" description="Disordered" evidence="9">
    <location>
        <begin position="365"/>
        <end position="443"/>
    </location>
</feature>
<sequence>MEALNAATLTPLSVLCDRRKGPRQFSSLTRISASKLSNSSTLPPKKPTIKDILPSGLREGLLLAASVANCGIARALTYEEALQQSVRSPSSGNIDATGVIDSVINFGTENAAIIAGGLAILGVPLVLAQVLSKPKAWGIESAKNAYAKLGADGDAQLLDIRAPAELRQVGTPDIGGLMKKPVSIPYKGDDKPGFLKKLALKFKEPGNTTLFILDKFDGNSELVAELVTVNGFKAAYAIKDGAEGPRGWMSSGLPWTPPRKALGIDFGNLTESITGAIGETTDGLAVTLGIAAATGLGLLAFTEIETILQLLGSAAIIQFASKKLLFAEDRKQTLQQVDEFLNTKVAPKELVDEIKQIGKALLPTSTNNKVLPAPADTEQKAESSPDTVSESKQYASAEPAPEINSVPKSEVKEEPLPGLPRPLSPYPYYPDFKPPTSPTPSQP</sequence>
<dbReference type="PANTHER" id="PTHR47377:SF1">
    <property type="entry name" value="RHODANESE-LIKE DOMAIN-CONTAINING PROTEIN 4, CHLOROPLASTIC"/>
    <property type="match status" value="1"/>
</dbReference>
<dbReference type="SUPFAM" id="SSF52821">
    <property type="entry name" value="Rhodanese/Cell cycle control phosphatase"/>
    <property type="match status" value="1"/>
</dbReference>
<comment type="subcellular location">
    <subcellularLocation>
        <location evidence="2">Membrane</location>
    </subcellularLocation>
    <subcellularLocation>
        <location evidence="1">Plastid</location>
        <location evidence="1">Chloroplast</location>
    </subcellularLocation>
</comment>
<proteinExistence type="predicted"/>
<evidence type="ECO:0000256" key="8">
    <source>
        <dbReference type="ARBA" id="ARBA00023136"/>
    </source>
</evidence>
<dbReference type="EMBL" id="JAAIUW010000001">
    <property type="protein sequence ID" value="KAF7844131.1"/>
    <property type="molecule type" value="Genomic_DNA"/>
</dbReference>
<dbReference type="Gene3D" id="3.40.250.10">
    <property type="entry name" value="Rhodanese-like domain"/>
    <property type="match status" value="1"/>
</dbReference>
<dbReference type="FunFam" id="3.40.250.10:FF:000044">
    <property type="entry name" value="Rhodanese-like domain-containing protein 4, chloroplastic"/>
    <property type="match status" value="1"/>
</dbReference>
<accession>A0A834XHR4</accession>
<evidence type="ECO:0000256" key="4">
    <source>
        <dbReference type="ARBA" id="ARBA00022640"/>
    </source>
</evidence>